<dbReference type="Proteomes" id="UP000007875">
    <property type="component" value="Unassembled WGS sequence"/>
</dbReference>
<accession>H2YZS5</accession>
<evidence type="ECO:0000313" key="2">
    <source>
        <dbReference type="Ensembl" id="ENSCSAVP00000010837.1"/>
    </source>
</evidence>
<dbReference type="HOGENOM" id="CLU_046339_0_0_1"/>
<evidence type="ECO:0000256" key="1">
    <source>
        <dbReference type="ARBA" id="ARBA00007099"/>
    </source>
</evidence>
<dbReference type="PANTHER" id="PTHR13225">
    <property type="entry name" value="MISEXPRESSION SUPPRESSOR OF RAS 6"/>
    <property type="match status" value="1"/>
</dbReference>
<dbReference type="eggNOG" id="ENOG502QW2U">
    <property type="taxonomic scope" value="Eukaryota"/>
</dbReference>
<dbReference type="Pfam" id="PF12640">
    <property type="entry name" value="UPF0489"/>
    <property type="match status" value="1"/>
</dbReference>
<comment type="similarity">
    <text evidence="1">Belongs to the UPF0489 family.</text>
</comment>
<name>H2YZS5_CIOSA</name>
<dbReference type="InterPro" id="IPR024131">
    <property type="entry name" value="UPF0489"/>
</dbReference>
<sequence>KKYAKIPVHVVEYHNEVVEVIYRAIGSKHLPLENSALIHFDSHPDLGVPENFDARKIFDKTSLLNAISIENWILPAVFAGHFDSIIWIKPTWSNQLHEGTHKFCVGRDTLSNRICVSSKDSYFLSDCLYKSEDLMVEKKEVTVHVLDINDQRCRQICANVNDHNLNHILSSSLTDLLKSNQSYILDIDLDFFSTKNPFLEMFSPDDLTELFELYKFEPNTEVISITLFLMRLKQLNELQSWIEMMKLGHQSADPRFNILQRIVKNYESKLDRNLDNDDYDIIHGAGLATDEPPLPHHVSTNNEIMNNLNLVEKILRCNLWNPVLVTVARSTIDDYCPNNQVDFIQSEVELLLKSLYGEVDIAHYYDDIPTQ</sequence>
<dbReference type="GeneTree" id="ENSGT00390000001801"/>
<dbReference type="InParanoid" id="H2YZS5"/>
<reference evidence="3" key="1">
    <citation type="submission" date="2003-08" db="EMBL/GenBank/DDBJ databases">
        <authorList>
            <person name="Birren B."/>
            <person name="Nusbaum C."/>
            <person name="Abebe A."/>
            <person name="Abouelleil A."/>
            <person name="Adekoya E."/>
            <person name="Ait-zahra M."/>
            <person name="Allen N."/>
            <person name="Allen T."/>
            <person name="An P."/>
            <person name="Anderson M."/>
            <person name="Anderson S."/>
            <person name="Arachchi H."/>
            <person name="Armbruster J."/>
            <person name="Bachantsang P."/>
            <person name="Baldwin J."/>
            <person name="Barry A."/>
            <person name="Bayul T."/>
            <person name="Blitshsteyn B."/>
            <person name="Bloom T."/>
            <person name="Blye J."/>
            <person name="Boguslavskiy L."/>
            <person name="Borowsky M."/>
            <person name="Boukhgalter B."/>
            <person name="Brunache A."/>
            <person name="Butler J."/>
            <person name="Calixte N."/>
            <person name="Calvo S."/>
            <person name="Camarata J."/>
            <person name="Campo K."/>
            <person name="Chang J."/>
            <person name="Cheshatsang Y."/>
            <person name="Citroen M."/>
            <person name="Collymore A."/>
            <person name="Considine T."/>
            <person name="Cook A."/>
            <person name="Cooke P."/>
            <person name="Corum B."/>
            <person name="Cuomo C."/>
            <person name="David R."/>
            <person name="Dawoe T."/>
            <person name="Degray S."/>
            <person name="Dodge S."/>
            <person name="Dooley K."/>
            <person name="Dorje P."/>
            <person name="Dorjee K."/>
            <person name="Dorris L."/>
            <person name="Duffey N."/>
            <person name="Dupes A."/>
            <person name="Elkins T."/>
            <person name="Engels R."/>
            <person name="Erickson J."/>
            <person name="Farina A."/>
            <person name="Faro S."/>
            <person name="Ferreira P."/>
            <person name="Fischer H."/>
            <person name="Fitzgerald M."/>
            <person name="Foley K."/>
            <person name="Gage D."/>
            <person name="Galagan J."/>
            <person name="Gearin G."/>
            <person name="Gnerre S."/>
            <person name="Gnirke A."/>
            <person name="Goyette A."/>
            <person name="Graham J."/>
            <person name="Grandbois E."/>
            <person name="Gyaltsen K."/>
            <person name="Hafez N."/>
            <person name="Hagopian D."/>
            <person name="Hagos B."/>
            <person name="Hall J."/>
            <person name="Hatcher B."/>
            <person name="Heller A."/>
            <person name="Higgins H."/>
            <person name="Honan T."/>
            <person name="Horn A."/>
            <person name="Houde N."/>
            <person name="Hughes L."/>
            <person name="Hulme W."/>
            <person name="Husby E."/>
            <person name="Iliev I."/>
            <person name="Jaffe D."/>
            <person name="Jones C."/>
            <person name="Kamal M."/>
            <person name="Kamat A."/>
            <person name="Kamvysselis M."/>
            <person name="Karlsson E."/>
            <person name="Kells C."/>
            <person name="Kieu A."/>
            <person name="Kisner P."/>
            <person name="Kodira C."/>
            <person name="Kulbokas E."/>
            <person name="Labutti K."/>
            <person name="Lama D."/>
            <person name="Landers T."/>
            <person name="Leger J."/>
            <person name="Levine S."/>
            <person name="Lewis D."/>
            <person name="Lewis T."/>
            <person name="Lindblad-toh K."/>
            <person name="Liu X."/>
            <person name="Lokyitsang T."/>
            <person name="Lokyitsang Y."/>
            <person name="Lucien O."/>
            <person name="Lui A."/>
            <person name="Ma L.J."/>
            <person name="Mabbitt R."/>
            <person name="Macdonald J."/>
            <person name="Maclean C."/>
            <person name="Major J."/>
            <person name="Manning J."/>
            <person name="Marabella R."/>
            <person name="Maru K."/>
            <person name="Matthews C."/>
            <person name="Mauceli E."/>
            <person name="Mccarthy M."/>
            <person name="Mcdonough S."/>
            <person name="Mcghee T."/>
            <person name="Meldrim J."/>
            <person name="Meneus L."/>
            <person name="Mesirov J."/>
            <person name="Mihalev A."/>
            <person name="Mihova T."/>
            <person name="Mikkelsen T."/>
            <person name="Mlenga V."/>
            <person name="Moru K."/>
            <person name="Mozes J."/>
            <person name="Mulrain L."/>
            <person name="Munson G."/>
            <person name="Naylor J."/>
            <person name="Newes C."/>
            <person name="Nguyen C."/>
            <person name="Nguyen N."/>
            <person name="Nguyen T."/>
            <person name="Nicol R."/>
            <person name="Nielsen C."/>
            <person name="Nizzari M."/>
            <person name="Norbu C."/>
            <person name="Norbu N."/>
            <person name="O'donnell P."/>
            <person name="Okoawo O."/>
            <person name="O'leary S."/>
            <person name="Omotosho B."/>
            <person name="O'neill K."/>
            <person name="Osman S."/>
            <person name="Parker S."/>
            <person name="Perrin D."/>
            <person name="Phunkhang P."/>
            <person name="Piqani B."/>
            <person name="Purcell S."/>
            <person name="Rachupka T."/>
            <person name="Ramasamy U."/>
            <person name="Rameau R."/>
            <person name="Ray V."/>
            <person name="Raymond C."/>
            <person name="Retta R."/>
            <person name="Richardson S."/>
            <person name="Rise C."/>
            <person name="Rodriguez J."/>
            <person name="Rogers J."/>
            <person name="Rogov P."/>
            <person name="Rutman M."/>
            <person name="Schupbach R."/>
            <person name="Seaman C."/>
            <person name="Settipalli S."/>
            <person name="Sharpe T."/>
            <person name="Sheridan J."/>
            <person name="Sherpa N."/>
            <person name="Shi J."/>
            <person name="Smirnov S."/>
            <person name="Smith C."/>
            <person name="Sougnez C."/>
            <person name="Spencer B."/>
            <person name="Stalker J."/>
            <person name="Stange-thomann N."/>
            <person name="Stavropoulos S."/>
            <person name="Stetson K."/>
            <person name="Stone C."/>
            <person name="Stone S."/>
            <person name="Stubbs M."/>
            <person name="Talamas J."/>
            <person name="Tchuinga P."/>
            <person name="Tenzing P."/>
            <person name="Tesfaye S."/>
            <person name="Theodore J."/>
            <person name="Thoulutsang Y."/>
            <person name="Topham K."/>
            <person name="Towey S."/>
            <person name="Tsamla T."/>
            <person name="Tsomo N."/>
            <person name="Vallee D."/>
            <person name="Vassiliev H."/>
            <person name="Venkataraman V."/>
            <person name="Vinson J."/>
            <person name="Vo A."/>
            <person name="Wade C."/>
            <person name="Wang S."/>
            <person name="Wangchuk T."/>
            <person name="Wangdi T."/>
            <person name="Whittaker C."/>
            <person name="Wilkinson J."/>
            <person name="Wu Y."/>
            <person name="Wyman D."/>
            <person name="Yadav S."/>
            <person name="Yang S."/>
            <person name="Yang X."/>
            <person name="Yeager S."/>
            <person name="Yee E."/>
            <person name="Young G."/>
            <person name="Zainoun J."/>
            <person name="Zembeck L."/>
            <person name="Zimmer A."/>
            <person name="Zody M."/>
            <person name="Lander E."/>
        </authorList>
    </citation>
    <scope>NUCLEOTIDE SEQUENCE [LARGE SCALE GENOMIC DNA]</scope>
</reference>
<dbReference type="FunCoup" id="H2YZS5">
    <property type="interactions" value="131"/>
</dbReference>
<reference evidence="2" key="2">
    <citation type="submission" date="2025-08" db="UniProtKB">
        <authorList>
            <consortium name="Ensembl"/>
        </authorList>
    </citation>
    <scope>IDENTIFICATION</scope>
</reference>
<keyword evidence="3" id="KW-1185">Reference proteome</keyword>
<dbReference type="Ensembl" id="ENSCSAVT00000010968.1">
    <property type="protein sequence ID" value="ENSCSAVP00000010837.1"/>
    <property type="gene ID" value="ENSCSAVG00000006354.1"/>
</dbReference>
<proteinExistence type="inferred from homology"/>
<evidence type="ECO:0000313" key="3">
    <source>
        <dbReference type="Proteomes" id="UP000007875"/>
    </source>
</evidence>
<protein>
    <submittedName>
        <fullName evidence="2">Uncharacterized protein</fullName>
    </submittedName>
</protein>
<dbReference type="OMA" id="RIFWHLE"/>
<dbReference type="AlphaFoldDB" id="H2YZS5"/>
<dbReference type="PANTHER" id="PTHR13225:SF3">
    <property type="entry name" value="UPF0489 PROTEIN C5ORF22"/>
    <property type="match status" value="1"/>
</dbReference>
<organism evidence="2 3">
    <name type="scientific">Ciona savignyi</name>
    <name type="common">Pacific transparent sea squirt</name>
    <dbReference type="NCBI Taxonomy" id="51511"/>
    <lineage>
        <taxon>Eukaryota</taxon>
        <taxon>Metazoa</taxon>
        <taxon>Chordata</taxon>
        <taxon>Tunicata</taxon>
        <taxon>Ascidiacea</taxon>
        <taxon>Phlebobranchia</taxon>
        <taxon>Cionidae</taxon>
        <taxon>Ciona</taxon>
    </lineage>
</organism>
<dbReference type="STRING" id="51511.ENSCSAVP00000010837"/>
<reference evidence="2" key="3">
    <citation type="submission" date="2025-09" db="UniProtKB">
        <authorList>
            <consortium name="Ensembl"/>
        </authorList>
    </citation>
    <scope>IDENTIFICATION</scope>
</reference>